<keyword evidence="13" id="KW-1185">Reference proteome</keyword>
<accession>A0A6P5WP03</accession>
<reference evidence="14" key="1">
    <citation type="submission" date="2025-08" db="UniProtKB">
        <authorList>
            <consortium name="RefSeq"/>
        </authorList>
    </citation>
    <scope>IDENTIFICATION</scope>
    <source>
        <tissue evidence="14">Fruit stalk</tissue>
    </source>
</reference>
<sequence>MAEPITKVPVEMPYLVASTTNTLTDITTLITGTLESLSSSDEVNYFEPVSIIMFPRLNYECTFDSRDCNTRVTAAQERRIAFLLHVGNYLPFNPNTTWIGEGKWDDKKNRLFVSVCQILDIRESWSDARVGDCTTRLSFTFPAILSIRETSRAMGKIWTTKAANDSGYFDRILFRSTENHLKGVPGKKYPSGHSTDMKFGVLLKNSERKYGWCMAVPLAIGDQLYKQYLYPNAPPSFMFERAVPASWIESRPINVSYVASITLQTPTNAIDGVYFSYLNEEKVEITAEGVYDSETGKLCMVGCRKLGSNNQVFENASVDCEILLNFQLAPLEPNKNGGDITGSIESTRKESDPLYFDRLDVFSAAYKTDQGRRSVPTMDLETKMVLISNLLVCFFVGLQLYHVKKNPKVLSLISLVMLVILTLGYMIPLVLDFETLCSNKQDQDKVLSHGDGWFELNEVIVTVVMVVAFLLLLRLFQLTISARSHDSNQKCLWFAEEMTLVVIAYLCAAGAKITLLVASEKYRPEDTLLLSSSIEYQHRPICNDLKSFADLLLDSFLLPQILLNMSSNSKQNALSCSFYVGTTFVRLLPRAYDLYRGHSYVLYNILHFSVNHDEDFLSAAWDVIMLLELLLLAAIIYFQQKFGGHCILPSRLRELETYPEEVPFVSESSRPKKMSA</sequence>
<dbReference type="PANTHER" id="PTHR33389">
    <property type="entry name" value="FAMILY PROTEIN, PUTATIVE (DUF2921)-RELATED"/>
    <property type="match status" value="1"/>
</dbReference>
<dbReference type="InterPro" id="IPR057425">
    <property type="entry name" value="DUF2921_N"/>
</dbReference>
<keyword evidence="7" id="KW-0833">Ubl conjugation pathway</keyword>
<evidence type="ECO:0000313" key="14">
    <source>
        <dbReference type="RefSeq" id="XP_022717739.1"/>
    </source>
</evidence>
<keyword evidence="5" id="KW-0808">Transferase</keyword>
<feature type="transmembrane region" description="Helical" evidence="10">
    <location>
        <begin position="498"/>
        <end position="518"/>
    </location>
</feature>
<evidence type="ECO:0000256" key="1">
    <source>
        <dbReference type="ARBA" id="ARBA00000900"/>
    </source>
</evidence>
<comment type="pathway">
    <text evidence="3">Protein modification; protein ubiquitination.</text>
</comment>
<evidence type="ECO:0000256" key="6">
    <source>
        <dbReference type="ARBA" id="ARBA00022692"/>
    </source>
</evidence>
<evidence type="ECO:0000256" key="9">
    <source>
        <dbReference type="ARBA" id="ARBA00023136"/>
    </source>
</evidence>
<feature type="transmembrane region" description="Helical" evidence="10">
    <location>
        <begin position="384"/>
        <end position="402"/>
    </location>
</feature>
<comment type="subcellular location">
    <subcellularLocation>
        <location evidence="2">Endomembrane system</location>
        <topology evidence="2">Multi-pass membrane protein</topology>
    </subcellularLocation>
</comment>
<evidence type="ECO:0000256" key="3">
    <source>
        <dbReference type="ARBA" id="ARBA00004906"/>
    </source>
</evidence>
<evidence type="ECO:0000256" key="4">
    <source>
        <dbReference type="ARBA" id="ARBA00012483"/>
    </source>
</evidence>
<keyword evidence="8 10" id="KW-1133">Transmembrane helix</keyword>
<name>A0A6P5WP03_DURZI</name>
<dbReference type="OrthoDB" id="607498at2759"/>
<feature type="transmembrane region" description="Helical" evidence="10">
    <location>
        <begin position="459"/>
        <end position="477"/>
    </location>
</feature>
<keyword evidence="9 10" id="KW-0472">Membrane</keyword>
<dbReference type="KEGG" id="dzi:111276228"/>
<protein>
    <recommendedName>
        <fullName evidence="4">RING-type E3 ubiquitin transferase</fullName>
        <ecNumber evidence="4">2.3.2.27</ecNumber>
    </recommendedName>
</protein>
<dbReference type="InterPro" id="IPR021319">
    <property type="entry name" value="DUF2921"/>
</dbReference>
<dbReference type="EC" id="2.3.2.27" evidence="4"/>
<feature type="transmembrane region" description="Helical" evidence="10">
    <location>
        <begin position="616"/>
        <end position="638"/>
    </location>
</feature>
<proteinExistence type="predicted"/>
<dbReference type="GO" id="GO:0012505">
    <property type="term" value="C:endomembrane system"/>
    <property type="evidence" value="ECO:0007669"/>
    <property type="project" value="UniProtKB-SubCell"/>
</dbReference>
<keyword evidence="6 10" id="KW-0812">Transmembrane</keyword>
<dbReference type="GO" id="GO:0061630">
    <property type="term" value="F:ubiquitin protein ligase activity"/>
    <property type="evidence" value="ECO:0007669"/>
    <property type="project" value="UniProtKB-EC"/>
</dbReference>
<evidence type="ECO:0000256" key="2">
    <source>
        <dbReference type="ARBA" id="ARBA00004127"/>
    </source>
</evidence>
<dbReference type="RefSeq" id="XP_022717739.1">
    <property type="nucleotide sequence ID" value="XM_022862004.1"/>
</dbReference>
<dbReference type="Proteomes" id="UP000515121">
    <property type="component" value="Unplaced"/>
</dbReference>
<evidence type="ECO:0000256" key="8">
    <source>
        <dbReference type="ARBA" id="ARBA00022989"/>
    </source>
</evidence>
<feature type="domain" description="DUF2921" evidence="12">
    <location>
        <begin position="178"/>
        <end position="360"/>
    </location>
</feature>
<dbReference type="Pfam" id="PF11145">
    <property type="entry name" value="DUF2921"/>
    <property type="match status" value="1"/>
</dbReference>
<dbReference type="GeneID" id="111276228"/>
<gene>
    <name evidence="14" type="primary">LOC111276228</name>
</gene>
<evidence type="ECO:0000313" key="13">
    <source>
        <dbReference type="Proteomes" id="UP000515121"/>
    </source>
</evidence>
<evidence type="ECO:0000256" key="10">
    <source>
        <dbReference type="SAM" id="Phobius"/>
    </source>
</evidence>
<evidence type="ECO:0000256" key="5">
    <source>
        <dbReference type="ARBA" id="ARBA00022679"/>
    </source>
</evidence>
<comment type="catalytic activity">
    <reaction evidence="1">
        <text>S-ubiquitinyl-[E2 ubiquitin-conjugating enzyme]-L-cysteine + [acceptor protein]-L-lysine = [E2 ubiquitin-conjugating enzyme]-L-cysteine + N(6)-ubiquitinyl-[acceptor protein]-L-lysine.</text>
        <dbReference type="EC" id="2.3.2.27"/>
    </reaction>
</comment>
<dbReference type="Pfam" id="PF25333">
    <property type="entry name" value="DUF2921_N"/>
    <property type="match status" value="2"/>
</dbReference>
<dbReference type="AlphaFoldDB" id="A0A6P5WP03"/>
<evidence type="ECO:0000256" key="7">
    <source>
        <dbReference type="ARBA" id="ARBA00022786"/>
    </source>
</evidence>
<dbReference type="PANTHER" id="PTHR33389:SF18">
    <property type="entry name" value="OS01G0677900 PROTEIN"/>
    <property type="match status" value="1"/>
</dbReference>
<evidence type="ECO:0000259" key="12">
    <source>
        <dbReference type="Pfam" id="PF25333"/>
    </source>
</evidence>
<feature type="domain" description="DUF2921" evidence="12">
    <location>
        <begin position="86"/>
        <end position="172"/>
    </location>
</feature>
<evidence type="ECO:0000259" key="11">
    <source>
        <dbReference type="Pfam" id="PF11145"/>
    </source>
</evidence>
<organism evidence="13 14">
    <name type="scientific">Durio zibethinus</name>
    <name type="common">Durian</name>
    <dbReference type="NCBI Taxonomy" id="66656"/>
    <lineage>
        <taxon>Eukaryota</taxon>
        <taxon>Viridiplantae</taxon>
        <taxon>Streptophyta</taxon>
        <taxon>Embryophyta</taxon>
        <taxon>Tracheophyta</taxon>
        <taxon>Spermatophyta</taxon>
        <taxon>Magnoliopsida</taxon>
        <taxon>eudicotyledons</taxon>
        <taxon>Gunneridae</taxon>
        <taxon>Pentapetalae</taxon>
        <taxon>rosids</taxon>
        <taxon>malvids</taxon>
        <taxon>Malvales</taxon>
        <taxon>Malvaceae</taxon>
        <taxon>Helicteroideae</taxon>
        <taxon>Durio</taxon>
    </lineage>
</organism>
<feature type="domain" description="SWEET-like" evidence="11">
    <location>
        <begin position="374"/>
        <end position="652"/>
    </location>
</feature>
<feature type="transmembrane region" description="Helical" evidence="10">
    <location>
        <begin position="409"/>
        <end position="431"/>
    </location>
</feature>